<evidence type="ECO:0000256" key="1">
    <source>
        <dbReference type="ARBA" id="ARBA00023125"/>
    </source>
</evidence>
<dbReference type="GO" id="GO:0000976">
    <property type="term" value="F:transcription cis-regulatory region binding"/>
    <property type="evidence" value="ECO:0007669"/>
    <property type="project" value="TreeGrafter"/>
</dbReference>
<sequence length="215" mass="23938">MGSKSSESITETARPDRRRRGDDARKRRDDTKSRILDAALEVFLERGYADASVAEIVERSAASVGSVYHHFGGKGELYVALWQDYQRAYLDAAQAAVRAAKESGEADPADLLVAGTRAYLERAWAQRELAALFLGLDAPAELARLQRQIANEWIRQNARLLRSTGPEGRLQVAILTGMIGDATHAVVHARDRRECRRLIARSLHYVRLLATDRGE</sequence>
<dbReference type="InterPro" id="IPR023772">
    <property type="entry name" value="DNA-bd_HTH_TetR-type_CS"/>
</dbReference>
<dbReference type="RefSeq" id="WP_179443837.1">
    <property type="nucleotide sequence ID" value="NZ_JACBZS010000001.1"/>
</dbReference>
<reference evidence="5 6" key="1">
    <citation type="submission" date="2020-07" db="EMBL/GenBank/DDBJ databases">
        <title>Sequencing the genomes of 1000 actinobacteria strains.</title>
        <authorList>
            <person name="Klenk H.-P."/>
        </authorList>
    </citation>
    <scope>NUCLEOTIDE SEQUENCE [LARGE SCALE GENOMIC DNA]</scope>
    <source>
        <strain evidence="5 6">DSM 103164</strain>
    </source>
</reference>
<dbReference type="Proteomes" id="UP000527616">
    <property type="component" value="Unassembled WGS sequence"/>
</dbReference>
<dbReference type="InterPro" id="IPR001647">
    <property type="entry name" value="HTH_TetR"/>
</dbReference>
<dbReference type="PANTHER" id="PTHR30055:SF226">
    <property type="entry name" value="HTH-TYPE TRANSCRIPTIONAL REGULATOR PKSA"/>
    <property type="match status" value="1"/>
</dbReference>
<keyword evidence="6" id="KW-1185">Reference proteome</keyword>
<dbReference type="SUPFAM" id="SSF46689">
    <property type="entry name" value="Homeodomain-like"/>
    <property type="match status" value="1"/>
</dbReference>
<evidence type="ECO:0000256" key="2">
    <source>
        <dbReference type="PROSITE-ProRule" id="PRU00335"/>
    </source>
</evidence>
<dbReference type="InterPro" id="IPR009057">
    <property type="entry name" value="Homeodomain-like_sf"/>
</dbReference>
<keyword evidence="1 2" id="KW-0238">DNA-binding</keyword>
<dbReference type="InterPro" id="IPR050109">
    <property type="entry name" value="HTH-type_TetR-like_transc_reg"/>
</dbReference>
<dbReference type="PROSITE" id="PS01081">
    <property type="entry name" value="HTH_TETR_1"/>
    <property type="match status" value="1"/>
</dbReference>
<evidence type="ECO:0000259" key="4">
    <source>
        <dbReference type="PROSITE" id="PS50977"/>
    </source>
</evidence>
<dbReference type="PANTHER" id="PTHR30055">
    <property type="entry name" value="HTH-TYPE TRANSCRIPTIONAL REGULATOR RUTR"/>
    <property type="match status" value="1"/>
</dbReference>
<accession>A0A7Z0D6K8</accession>
<dbReference type="EMBL" id="JACBZS010000001">
    <property type="protein sequence ID" value="NYI69809.1"/>
    <property type="molecule type" value="Genomic_DNA"/>
</dbReference>
<comment type="caution">
    <text evidence="5">The sequence shown here is derived from an EMBL/GenBank/DDBJ whole genome shotgun (WGS) entry which is preliminary data.</text>
</comment>
<name>A0A7Z0D6K8_9ACTN</name>
<feature type="compositionally biased region" description="Polar residues" evidence="3">
    <location>
        <begin position="1"/>
        <end position="11"/>
    </location>
</feature>
<dbReference type="PRINTS" id="PR00455">
    <property type="entry name" value="HTHTETR"/>
</dbReference>
<evidence type="ECO:0000313" key="6">
    <source>
        <dbReference type="Proteomes" id="UP000527616"/>
    </source>
</evidence>
<dbReference type="Pfam" id="PF00440">
    <property type="entry name" value="TetR_N"/>
    <property type="match status" value="1"/>
</dbReference>
<dbReference type="Gene3D" id="1.10.357.10">
    <property type="entry name" value="Tetracycline Repressor, domain 2"/>
    <property type="match status" value="1"/>
</dbReference>
<protein>
    <submittedName>
        <fullName evidence="5">AcrR family transcriptional regulator</fullName>
    </submittedName>
</protein>
<evidence type="ECO:0000256" key="3">
    <source>
        <dbReference type="SAM" id="MobiDB-lite"/>
    </source>
</evidence>
<dbReference type="PROSITE" id="PS50977">
    <property type="entry name" value="HTH_TETR_2"/>
    <property type="match status" value="1"/>
</dbReference>
<dbReference type="GO" id="GO:0003700">
    <property type="term" value="F:DNA-binding transcription factor activity"/>
    <property type="evidence" value="ECO:0007669"/>
    <property type="project" value="TreeGrafter"/>
</dbReference>
<gene>
    <name evidence="5" type="ORF">GGQ54_000369</name>
</gene>
<feature type="domain" description="HTH tetR-type" evidence="4">
    <location>
        <begin position="29"/>
        <end position="89"/>
    </location>
</feature>
<feature type="compositionally biased region" description="Basic and acidic residues" evidence="3">
    <location>
        <begin position="13"/>
        <end position="28"/>
    </location>
</feature>
<evidence type="ECO:0000313" key="5">
    <source>
        <dbReference type="EMBL" id="NYI69809.1"/>
    </source>
</evidence>
<feature type="DNA-binding region" description="H-T-H motif" evidence="2">
    <location>
        <begin position="52"/>
        <end position="71"/>
    </location>
</feature>
<proteinExistence type="predicted"/>
<organism evidence="5 6">
    <name type="scientific">Naumannella cuiyingiana</name>
    <dbReference type="NCBI Taxonomy" id="1347891"/>
    <lineage>
        <taxon>Bacteria</taxon>
        <taxon>Bacillati</taxon>
        <taxon>Actinomycetota</taxon>
        <taxon>Actinomycetes</taxon>
        <taxon>Propionibacteriales</taxon>
        <taxon>Propionibacteriaceae</taxon>
        <taxon>Naumannella</taxon>
    </lineage>
</organism>
<dbReference type="AlphaFoldDB" id="A0A7Z0D6K8"/>
<feature type="region of interest" description="Disordered" evidence="3">
    <location>
        <begin position="1"/>
        <end position="28"/>
    </location>
</feature>